<accession>A0ABN7VT64</accession>
<feature type="region of interest" description="Disordered" evidence="1">
    <location>
        <begin position="1"/>
        <end position="20"/>
    </location>
</feature>
<name>A0ABN7VT64_GIGMA</name>
<evidence type="ECO:0000313" key="3">
    <source>
        <dbReference type="Proteomes" id="UP000789901"/>
    </source>
</evidence>
<dbReference type="Proteomes" id="UP000789901">
    <property type="component" value="Unassembled WGS sequence"/>
</dbReference>
<evidence type="ECO:0000256" key="1">
    <source>
        <dbReference type="SAM" id="MobiDB-lite"/>
    </source>
</evidence>
<protein>
    <submittedName>
        <fullName evidence="2">43251_t:CDS:1</fullName>
    </submittedName>
</protein>
<reference evidence="2 3" key="1">
    <citation type="submission" date="2021-06" db="EMBL/GenBank/DDBJ databases">
        <authorList>
            <person name="Kallberg Y."/>
            <person name="Tangrot J."/>
            <person name="Rosling A."/>
        </authorList>
    </citation>
    <scope>NUCLEOTIDE SEQUENCE [LARGE SCALE GENOMIC DNA]</scope>
    <source>
        <strain evidence="2 3">120-4 pot B 10/14</strain>
    </source>
</reference>
<sequence>MKYYSIHQSTTNTREQLKKSLEKKGPNVEFGIELLSYKEEKSHIIAVVKNLNNNMEEEIRCQTLKSSWALDNVEIDHKL</sequence>
<proteinExistence type="predicted"/>
<comment type="caution">
    <text evidence="2">The sequence shown here is derived from an EMBL/GenBank/DDBJ whole genome shotgun (WGS) entry which is preliminary data.</text>
</comment>
<evidence type="ECO:0000313" key="2">
    <source>
        <dbReference type="EMBL" id="CAG8797491.1"/>
    </source>
</evidence>
<feature type="compositionally biased region" description="Polar residues" evidence="1">
    <location>
        <begin position="1"/>
        <end position="14"/>
    </location>
</feature>
<organism evidence="2 3">
    <name type="scientific">Gigaspora margarita</name>
    <dbReference type="NCBI Taxonomy" id="4874"/>
    <lineage>
        <taxon>Eukaryota</taxon>
        <taxon>Fungi</taxon>
        <taxon>Fungi incertae sedis</taxon>
        <taxon>Mucoromycota</taxon>
        <taxon>Glomeromycotina</taxon>
        <taxon>Glomeromycetes</taxon>
        <taxon>Diversisporales</taxon>
        <taxon>Gigasporaceae</taxon>
        <taxon>Gigaspora</taxon>
    </lineage>
</organism>
<dbReference type="EMBL" id="CAJVQB010021591">
    <property type="protein sequence ID" value="CAG8797491.1"/>
    <property type="molecule type" value="Genomic_DNA"/>
</dbReference>
<keyword evidence="3" id="KW-1185">Reference proteome</keyword>
<feature type="non-terminal residue" evidence="2">
    <location>
        <position position="79"/>
    </location>
</feature>
<gene>
    <name evidence="2" type="ORF">GMARGA_LOCUS22401</name>
</gene>